<keyword evidence="5" id="KW-1185">Reference proteome</keyword>
<dbReference type="InterPro" id="IPR050595">
    <property type="entry name" value="Bact_response_regulator"/>
</dbReference>
<protein>
    <submittedName>
        <fullName evidence="4">Response regulator</fullName>
    </submittedName>
</protein>
<dbReference type="Gene3D" id="1.10.1660.10">
    <property type="match status" value="1"/>
</dbReference>
<feature type="domain" description="Response regulatory" evidence="3">
    <location>
        <begin position="85"/>
        <end position="204"/>
    </location>
</feature>
<accession>A0A515EP83</accession>
<evidence type="ECO:0000259" key="3">
    <source>
        <dbReference type="PROSITE" id="PS50110"/>
    </source>
</evidence>
<reference evidence="5" key="1">
    <citation type="submission" date="2019-02" db="EMBL/GenBank/DDBJ databases">
        <title>Complete genome sequence of Rhodoferax sp. Gr-4.</title>
        <authorList>
            <person name="Jin L."/>
        </authorList>
    </citation>
    <scope>NUCLEOTIDE SEQUENCE [LARGE SCALE GENOMIC DNA]</scope>
    <source>
        <strain evidence="5">Gr-4</strain>
    </source>
</reference>
<dbReference type="GO" id="GO:0003677">
    <property type="term" value="F:DNA binding"/>
    <property type="evidence" value="ECO:0007669"/>
    <property type="project" value="InterPro"/>
</dbReference>
<dbReference type="EMBL" id="CP036282">
    <property type="protein sequence ID" value="QDL54476.1"/>
    <property type="molecule type" value="Genomic_DNA"/>
</dbReference>
<dbReference type="PROSITE" id="PS50110">
    <property type="entry name" value="RESPONSE_REGULATORY"/>
    <property type="match status" value="1"/>
</dbReference>
<feature type="modified residue" description="4-aspartylphosphate" evidence="2">
    <location>
        <position position="136"/>
    </location>
</feature>
<dbReference type="PANTHER" id="PTHR44591">
    <property type="entry name" value="STRESS RESPONSE REGULATOR PROTEIN 1"/>
    <property type="match status" value="1"/>
</dbReference>
<dbReference type="PANTHER" id="PTHR44591:SF23">
    <property type="entry name" value="CHEY SUBFAMILY"/>
    <property type="match status" value="1"/>
</dbReference>
<dbReference type="InterPro" id="IPR041657">
    <property type="entry name" value="HTH_17"/>
</dbReference>
<dbReference type="InterPro" id="IPR010093">
    <property type="entry name" value="SinI_DNA-bd"/>
</dbReference>
<sequence>MRKIASNDELMTTREVGEALGVAVRTVQLWVESGVLPAWRTAGGHRRIARAAVDKLMSERAMTTDQVAAGLAPSAATVPSTQPFKLLVVEDDPDLRQLFGLMVEGWSVPVALSTASNGFEGLLRIGELKPDMVVTDLNMPGMDGFEMLRALCKPDSGFGALHIIVVSVLSVEEINDRGGLPPGVTFFQKPIPYDTLENMVKNLQTSKASD</sequence>
<dbReference type="CDD" id="cd04762">
    <property type="entry name" value="HTH_MerR-trunc"/>
    <property type="match status" value="1"/>
</dbReference>
<dbReference type="SUPFAM" id="SSF52172">
    <property type="entry name" value="CheY-like"/>
    <property type="match status" value="1"/>
</dbReference>
<dbReference type="GO" id="GO:0000160">
    <property type="term" value="P:phosphorelay signal transduction system"/>
    <property type="evidence" value="ECO:0007669"/>
    <property type="project" value="InterPro"/>
</dbReference>
<dbReference type="NCBIfam" id="TIGR01764">
    <property type="entry name" value="excise"/>
    <property type="match status" value="1"/>
</dbReference>
<evidence type="ECO:0000313" key="5">
    <source>
        <dbReference type="Proteomes" id="UP000317365"/>
    </source>
</evidence>
<evidence type="ECO:0000256" key="1">
    <source>
        <dbReference type="ARBA" id="ARBA00022553"/>
    </source>
</evidence>
<dbReference type="SMART" id="SM00448">
    <property type="entry name" value="REC"/>
    <property type="match status" value="1"/>
</dbReference>
<evidence type="ECO:0000256" key="2">
    <source>
        <dbReference type="PROSITE-ProRule" id="PRU00169"/>
    </source>
</evidence>
<organism evidence="4 5">
    <name type="scientific">Rhodoferax aquaticus</name>
    <dbReference type="NCBI Taxonomy" id="2527691"/>
    <lineage>
        <taxon>Bacteria</taxon>
        <taxon>Pseudomonadati</taxon>
        <taxon>Pseudomonadota</taxon>
        <taxon>Betaproteobacteria</taxon>
        <taxon>Burkholderiales</taxon>
        <taxon>Comamonadaceae</taxon>
        <taxon>Rhodoferax</taxon>
    </lineage>
</organism>
<dbReference type="Proteomes" id="UP000317365">
    <property type="component" value="Chromosome"/>
</dbReference>
<gene>
    <name evidence="4" type="ORF">EXZ61_10045</name>
</gene>
<dbReference type="AlphaFoldDB" id="A0A515EP83"/>
<dbReference type="Pfam" id="PF00072">
    <property type="entry name" value="Response_reg"/>
    <property type="match status" value="1"/>
</dbReference>
<dbReference type="KEGG" id="rhg:EXZ61_10045"/>
<dbReference type="SUPFAM" id="SSF46955">
    <property type="entry name" value="Putative DNA-binding domain"/>
    <property type="match status" value="1"/>
</dbReference>
<dbReference type="InterPro" id="IPR001789">
    <property type="entry name" value="Sig_transdc_resp-reg_receiver"/>
</dbReference>
<dbReference type="InterPro" id="IPR011006">
    <property type="entry name" value="CheY-like_superfamily"/>
</dbReference>
<name>A0A515EP83_9BURK</name>
<dbReference type="InterPro" id="IPR009061">
    <property type="entry name" value="DNA-bd_dom_put_sf"/>
</dbReference>
<evidence type="ECO:0000313" key="4">
    <source>
        <dbReference type="EMBL" id="QDL54476.1"/>
    </source>
</evidence>
<dbReference type="RefSeq" id="WP_142811436.1">
    <property type="nucleotide sequence ID" value="NZ_CP036282.1"/>
</dbReference>
<keyword evidence="1 2" id="KW-0597">Phosphoprotein</keyword>
<proteinExistence type="predicted"/>
<reference evidence="5" key="2">
    <citation type="journal article" date="2020" name="Int. J. Syst. Evol. Microbiol.">
        <title>Genomic insights into a novel species Rhodoferax aquaticus sp. nov., isolated from freshwater.</title>
        <authorList>
            <person name="Li T."/>
            <person name="Zhuo Y."/>
            <person name="Jin C.Z."/>
            <person name="Wu X."/>
            <person name="Ko S.R."/>
            <person name="Jin F.J."/>
            <person name="Ahn C.Y."/>
            <person name="Oh H.M."/>
            <person name="Lee H.G."/>
            <person name="Jin L."/>
        </authorList>
    </citation>
    <scope>NUCLEOTIDE SEQUENCE [LARGE SCALE GENOMIC DNA]</scope>
    <source>
        <strain evidence="5">Gr-4</strain>
    </source>
</reference>
<dbReference type="Pfam" id="PF12728">
    <property type="entry name" value="HTH_17"/>
    <property type="match status" value="1"/>
</dbReference>
<dbReference type="Gene3D" id="3.40.50.2300">
    <property type="match status" value="1"/>
</dbReference>